<reference evidence="2" key="1">
    <citation type="submission" date="2023-07" db="EMBL/GenBank/DDBJ databases">
        <authorList>
            <consortium name="CYATHOMIX"/>
        </authorList>
    </citation>
    <scope>NUCLEOTIDE SEQUENCE</scope>
    <source>
        <strain evidence="2">N/A</strain>
    </source>
</reference>
<sequence>MMRFVKFMLIFIVLLCEMASSEAGLAHDFGEFIGNTGCYWACIGKGWGGGSNNARGTCVCHS</sequence>
<evidence type="ECO:0000313" key="3">
    <source>
        <dbReference type="Proteomes" id="UP001176961"/>
    </source>
</evidence>
<keyword evidence="1" id="KW-0732">Signal</keyword>
<keyword evidence="3" id="KW-1185">Reference proteome</keyword>
<accession>A0AA36GMZ3</accession>
<organism evidence="2 3">
    <name type="scientific">Cylicocyclus nassatus</name>
    <name type="common">Nematode worm</name>
    <dbReference type="NCBI Taxonomy" id="53992"/>
    <lineage>
        <taxon>Eukaryota</taxon>
        <taxon>Metazoa</taxon>
        <taxon>Ecdysozoa</taxon>
        <taxon>Nematoda</taxon>
        <taxon>Chromadorea</taxon>
        <taxon>Rhabditida</taxon>
        <taxon>Rhabditina</taxon>
        <taxon>Rhabditomorpha</taxon>
        <taxon>Strongyloidea</taxon>
        <taxon>Strongylidae</taxon>
        <taxon>Cylicocyclus</taxon>
    </lineage>
</organism>
<dbReference type="AlphaFoldDB" id="A0AA36GMZ3"/>
<dbReference type="EMBL" id="CATQJL010000112">
    <property type="protein sequence ID" value="CAJ0595005.1"/>
    <property type="molecule type" value="Genomic_DNA"/>
</dbReference>
<feature type="signal peptide" evidence="1">
    <location>
        <begin position="1"/>
        <end position="23"/>
    </location>
</feature>
<proteinExistence type="predicted"/>
<comment type="caution">
    <text evidence="2">The sequence shown here is derived from an EMBL/GenBank/DDBJ whole genome shotgun (WGS) entry which is preliminary data.</text>
</comment>
<gene>
    <name evidence="2" type="ORF">CYNAS_LOCUS6988</name>
</gene>
<evidence type="ECO:0000256" key="1">
    <source>
        <dbReference type="SAM" id="SignalP"/>
    </source>
</evidence>
<feature type="chain" id="PRO_5041374150" evidence="1">
    <location>
        <begin position="24"/>
        <end position="62"/>
    </location>
</feature>
<dbReference type="Proteomes" id="UP001176961">
    <property type="component" value="Unassembled WGS sequence"/>
</dbReference>
<name>A0AA36GMZ3_CYLNA</name>
<evidence type="ECO:0000313" key="2">
    <source>
        <dbReference type="EMBL" id="CAJ0595005.1"/>
    </source>
</evidence>
<protein>
    <submittedName>
        <fullName evidence="2">Uncharacterized protein</fullName>
    </submittedName>
</protein>